<evidence type="ECO:0000313" key="4">
    <source>
        <dbReference type="EMBL" id="KAK5108129.1"/>
    </source>
</evidence>
<dbReference type="PANTHER" id="PTHR44229:SF4">
    <property type="entry name" value="15-HYDROXYPROSTAGLANDIN DEHYDROGENASE [NAD(+)]"/>
    <property type="match status" value="1"/>
</dbReference>
<comment type="caution">
    <text evidence="4">The sequence shown here is derived from an EMBL/GenBank/DDBJ whole genome shotgun (WGS) entry which is preliminary data.</text>
</comment>
<accession>A0AAN7TAD0</accession>
<reference evidence="4" key="1">
    <citation type="submission" date="2023-08" db="EMBL/GenBank/DDBJ databases">
        <title>Black Yeasts Isolated from many extreme environments.</title>
        <authorList>
            <person name="Coleine C."/>
            <person name="Stajich J.E."/>
            <person name="Selbmann L."/>
        </authorList>
    </citation>
    <scope>NUCLEOTIDE SEQUENCE</scope>
    <source>
        <strain evidence="4">CCFEE 5401</strain>
    </source>
</reference>
<dbReference type="PANTHER" id="PTHR44229">
    <property type="entry name" value="15-HYDROXYPROSTAGLANDIN DEHYDROGENASE [NAD(+)]"/>
    <property type="match status" value="1"/>
</dbReference>
<dbReference type="InterPro" id="IPR036291">
    <property type="entry name" value="NAD(P)-bd_dom_sf"/>
</dbReference>
<evidence type="ECO:0000256" key="3">
    <source>
        <dbReference type="SAM" id="MobiDB-lite"/>
    </source>
</evidence>
<dbReference type="GO" id="GO:0016616">
    <property type="term" value="F:oxidoreductase activity, acting on the CH-OH group of donors, NAD or NADP as acceptor"/>
    <property type="evidence" value="ECO:0007669"/>
    <property type="project" value="TreeGrafter"/>
</dbReference>
<sequence length="330" mass="36017">MAEPPTQPVPFTVHGKTAIITGAGSGINYCFAKLLLSRNCNVLIADLGLRPEAQKLVDDYASKEDGKPRCAFVKTDVVQWPELERMFVVAEKEFGGVDIVSFVHLLLVCPGAGIFEPHWTNFWHPPGSAASKDSPHPADGRGHYALLDINITHPIRCTQLAISRWLNPPPDSKTGKVAPSNPKRVVHISSIAGQAPSFSAPLYIASKHAISGFIRSMGELDRLGIRVNGVAPGVIRTPLWLEHPEKMQMIADSDIWVEPEEVAVAMLRCCEDEEVVGGYVMEVSKGKTRWVGWRDDPGPRGEGNSASNSQNTIDEVFGWLEQPGWGVVGE</sequence>
<dbReference type="FunFam" id="3.40.50.720:FF:000643">
    <property type="entry name" value="Short chain dehydrogenase/reductase family oxidoreductase, putative"/>
    <property type="match status" value="1"/>
</dbReference>
<evidence type="ECO:0000313" key="5">
    <source>
        <dbReference type="Proteomes" id="UP001310890"/>
    </source>
</evidence>
<name>A0AAN7TAD0_9PEZI</name>
<dbReference type="AlphaFoldDB" id="A0AAN7TAD0"/>
<dbReference type="GO" id="GO:0005737">
    <property type="term" value="C:cytoplasm"/>
    <property type="evidence" value="ECO:0007669"/>
    <property type="project" value="TreeGrafter"/>
</dbReference>
<proteinExistence type="inferred from homology"/>
<organism evidence="4 5">
    <name type="scientific">Meristemomyces frigidus</name>
    <dbReference type="NCBI Taxonomy" id="1508187"/>
    <lineage>
        <taxon>Eukaryota</taxon>
        <taxon>Fungi</taxon>
        <taxon>Dikarya</taxon>
        <taxon>Ascomycota</taxon>
        <taxon>Pezizomycotina</taxon>
        <taxon>Dothideomycetes</taxon>
        <taxon>Dothideomycetidae</taxon>
        <taxon>Mycosphaerellales</taxon>
        <taxon>Teratosphaeriaceae</taxon>
        <taxon>Meristemomyces</taxon>
    </lineage>
</organism>
<dbReference type="SUPFAM" id="SSF51735">
    <property type="entry name" value="NAD(P)-binding Rossmann-fold domains"/>
    <property type="match status" value="1"/>
</dbReference>
<dbReference type="InterPro" id="IPR002347">
    <property type="entry name" value="SDR_fam"/>
</dbReference>
<dbReference type="Pfam" id="PF00106">
    <property type="entry name" value="adh_short"/>
    <property type="match status" value="1"/>
</dbReference>
<keyword evidence="2" id="KW-0560">Oxidoreductase</keyword>
<dbReference type="Proteomes" id="UP001310890">
    <property type="component" value="Unassembled WGS sequence"/>
</dbReference>
<dbReference type="EMBL" id="JAVRRL010000095">
    <property type="protein sequence ID" value="KAK5108129.1"/>
    <property type="molecule type" value="Genomic_DNA"/>
</dbReference>
<evidence type="ECO:0000256" key="2">
    <source>
        <dbReference type="ARBA" id="ARBA00023002"/>
    </source>
</evidence>
<protein>
    <submittedName>
        <fullName evidence="4">Uncharacterized protein</fullName>
    </submittedName>
</protein>
<evidence type="ECO:0000256" key="1">
    <source>
        <dbReference type="ARBA" id="ARBA00006484"/>
    </source>
</evidence>
<gene>
    <name evidence="4" type="ORF">LTR62_008783</name>
</gene>
<feature type="region of interest" description="Disordered" evidence="3">
    <location>
        <begin position="291"/>
        <end position="311"/>
    </location>
</feature>
<dbReference type="Gene3D" id="3.40.50.720">
    <property type="entry name" value="NAD(P)-binding Rossmann-like Domain"/>
    <property type="match status" value="1"/>
</dbReference>
<dbReference type="PRINTS" id="PR00081">
    <property type="entry name" value="GDHRDH"/>
</dbReference>
<comment type="similarity">
    <text evidence="1">Belongs to the short-chain dehydrogenases/reductases (SDR) family.</text>
</comment>